<dbReference type="PANTHER" id="PTHR21077:SF5">
    <property type="entry name" value="CROSSOVER JUNCTION ENDONUCLEASE MMS4"/>
    <property type="match status" value="1"/>
</dbReference>
<evidence type="ECO:0000256" key="14">
    <source>
        <dbReference type="SAM" id="MobiDB-lite"/>
    </source>
</evidence>
<evidence type="ECO:0000256" key="11">
    <source>
        <dbReference type="ARBA" id="ARBA00023204"/>
    </source>
</evidence>
<dbReference type="SMART" id="SM00891">
    <property type="entry name" value="ERCC4"/>
    <property type="match status" value="1"/>
</dbReference>
<evidence type="ECO:0000256" key="9">
    <source>
        <dbReference type="ARBA" id="ARBA00022842"/>
    </source>
</evidence>
<evidence type="ECO:0000256" key="8">
    <source>
        <dbReference type="ARBA" id="ARBA00022801"/>
    </source>
</evidence>
<feature type="region of interest" description="Disordered" evidence="14">
    <location>
        <begin position="261"/>
        <end position="307"/>
    </location>
</feature>
<evidence type="ECO:0000256" key="7">
    <source>
        <dbReference type="ARBA" id="ARBA00022763"/>
    </source>
</evidence>
<feature type="compositionally biased region" description="Low complexity" evidence="14">
    <location>
        <begin position="379"/>
        <end position="393"/>
    </location>
</feature>
<evidence type="ECO:0000256" key="10">
    <source>
        <dbReference type="ARBA" id="ARBA00023172"/>
    </source>
</evidence>
<dbReference type="Proteomes" id="UP000230750">
    <property type="component" value="Unassembled WGS sequence"/>
</dbReference>
<evidence type="ECO:0000256" key="12">
    <source>
        <dbReference type="ARBA" id="ARBA00023242"/>
    </source>
</evidence>
<organism evidence="16 17">
    <name type="scientific">Stichopus japonicus</name>
    <name type="common">Sea cucumber</name>
    <dbReference type="NCBI Taxonomy" id="307972"/>
    <lineage>
        <taxon>Eukaryota</taxon>
        <taxon>Metazoa</taxon>
        <taxon>Echinodermata</taxon>
        <taxon>Eleutherozoa</taxon>
        <taxon>Echinozoa</taxon>
        <taxon>Holothuroidea</taxon>
        <taxon>Aspidochirotacea</taxon>
        <taxon>Aspidochirotida</taxon>
        <taxon>Stichopodidae</taxon>
        <taxon>Apostichopus</taxon>
    </lineage>
</organism>
<name>A0A2G8JE14_STIJA</name>
<evidence type="ECO:0000256" key="4">
    <source>
        <dbReference type="ARBA" id="ARBA00022722"/>
    </source>
</evidence>
<gene>
    <name evidence="16" type="ORF">BSL78_29188</name>
</gene>
<comment type="subcellular location">
    <subcellularLocation>
        <location evidence="2">Nucleus</location>
    </subcellularLocation>
</comment>
<dbReference type="Gene3D" id="1.10.8.10">
    <property type="entry name" value="DNA helicase RuvA subunit, C-terminal domain"/>
    <property type="match status" value="1"/>
</dbReference>
<dbReference type="InterPro" id="IPR033310">
    <property type="entry name" value="Mms4/EME1/EME2"/>
</dbReference>
<dbReference type="GO" id="GO:0006302">
    <property type="term" value="P:double-strand break repair"/>
    <property type="evidence" value="ECO:0007669"/>
    <property type="project" value="TreeGrafter"/>
</dbReference>
<dbReference type="Pfam" id="PF02732">
    <property type="entry name" value="ERCC4"/>
    <property type="match status" value="1"/>
</dbReference>
<evidence type="ECO:0000256" key="5">
    <source>
        <dbReference type="ARBA" id="ARBA00022723"/>
    </source>
</evidence>
<evidence type="ECO:0000313" key="16">
    <source>
        <dbReference type="EMBL" id="PIK33988.1"/>
    </source>
</evidence>
<evidence type="ECO:0000259" key="15">
    <source>
        <dbReference type="PROSITE" id="PS51140"/>
    </source>
</evidence>
<dbReference type="GO" id="GO:0000712">
    <property type="term" value="P:resolution of meiotic recombination intermediates"/>
    <property type="evidence" value="ECO:0007669"/>
    <property type="project" value="TreeGrafter"/>
</dbReference>
<keyword evidence="7" id="KW-0227">DNA damage</keyword>
<dbReference type="GO" id="GO:0046872">
    <property type="term" value="F:metal ion binding"/>
    <property type="evidence" value="ECO:0007669"/>
    <property type="project" value="UniProtKB-KW"/>
</dbReference>
<feature type="domain" description="CUE" evidence="15">
    <location>
        <begin position="1"/>
        <end position="42"/>
    </location>
</feature>
<dbReference type="GO" id="GO:0008821">
    <property type="term" value="F:crossover junction DNA endonuclease activity"/>
    <property type="evidence" value="ECO:0007669"/>
    <property type="project" value="TreeGrafter"/>
</dbReference>
<keyword evidence="5" id="KW-0479">Metal-binding</keyword>
<dbReference type="PROSITE" id="PS51140">
    <property type="entry name" value="CUE"/>
    <property type="match status" value="1"/>
</dbReference>
<evidence type="ECO:0000256" key="3">
    <source>
        <dbReference type="ARBA" id="ARBA00005313"/>
    </source>
</evidence>
<evidence type="ECO:0000256" key="6">
    <source>
        <dbReference type="ARBA" id="ARBA00022759"/>
    </source>
</evidence>
<dbReference type="GO" id="GO:0043130">
    <property type="term" value="F:ubiquitin binding"/>
    <property type="evidence" value="ECO:0007669"/>
    <property type="project" value="InterPro"/>
</dbReference>
<keyword evidence="11" id="KW-0234">DNA repair</keyword>
<keyword evidence="4" id="KW-0540">Nuclease</keyword>
<dbReference type="InterPro" id="IPR003892">
    <property type="entry name" value="CUE"/>
</dbReference>
<protein>
    <submittedName>
        <fullName evidence="16">Putative crossover junction endonuclease EME1 isoform X1</fullName>
    </submittedName>
</protein>
<evidence type="ECO:0000313" key="17">
    <source>
        <dbReference type="Proteomes" id="UP000230750"/>
    </source>
</evidence>
<comment type="similarity">
    <text evidence="3">Belongs to the EME1/MMS4 family.</text>
</comment>
<feature type="compositionally biased region" description="Polar residues" evidence="14">
    <location>
        <begin position="352"/>
        <end position="378"/>
    </location>
</feature>
<dbReference type="Gene3D" id="1.10.150.670">
    <property type="entry name" value="Crossover junction endonuclease EME1, DNA-binding domain"/>
    <property type="match status" value="1"/>
</dbReference>
<dbReference type="Gene3D" id="3.40.50.10130">
    <property type="match status" value="1"/>
</dbReference>
<keyword evidence="17" id="KW-1185">Reference proteome</keyword>
<dbReference type="GO" id="GO:0005634">
    <property type="term" value="C:nucleus"/>
    <property type="evidence" value="ECO:0007669"/>
    <property type="project" value="UniProtKB-SubCell"/>
</dbReference>
<keyword evidence="8" id="KW-0378">Hydrolase</keyword>
<dbReference type="GO" id="GO:0048476">
    <property type="term" value="C:Holliday junction resolvase complex"/>
    <property type="evidence" value="ECO:0007669"/>
    <property type="project" value="InterPro"/>
</dbReference>
<accession>A0A2G8JE14</accession>
<dbReference type="GO" id="GO:0031573">
    <property type="term" value="P:mitotic intra-S DNA damage checkpoint signaling"/>
    <property type="evidence" value="ECO:0007669"/>
    <property type="project" value="TreeGrafter"/>
</dbReference>
<feature type="region of interest" description="Disordered" evidence="14">
    <location>
        <begin position="342"/>
        <end position="442"/>
    </location>
</feature>
<dbReference type="GO" id="GO:0003677">
    <property type="term" value="F:DNA binding"/>
    <property type="evidence" value="ECO:0007669"/>
    <property type="project" value="InterPro"/>
</dbReference>
<dbReference type="FunFam" id="1.10.150.670:FF:000002">
    <property type="entry name" value="Crossover junction endonuclease EME1"/>
    <property type="match status" value="1"/>
</dbReference>
<feature type="compositionally biased region" description="Basic and acidic residues" evidence="14">
    <location>
        <begin position="401"/>
        <end position="442"/>
    </location>
</feature>
<reference evidence="16 17" key="1">
    <citation type="journal article" date="2017" name="PLoS Biol.">
        <title>The sea cucumber genome provides insights into morphological evolution and visceral regeneration.</title>
        <authorList>
            <person name="Zhang X."/>
            <person name="Sun L."/>
            <person name="Yuan J."/>
            <person name="Sun Y."/>
            <person name="Gao Y."/>
            <person name="Zhang L."/>
            <person name="Li S."/>
            <person name="Dai H."/>
            <person name="Hamel J.F."/>
            <person name="Liu C."/>
            <person name="Yu Y."/>
            <person name="Liu S."/>
            <person name="Lin W."/>
            <person name="Guo K."/>
            <person name="Jin S."/>
            <person name="Xu P."/>
            <person name="Storey K.B."/>
            <person name="Huan P."/>
            <person name="Zhang T."/>
            <person name="Zhou Y."/>
            <person name="Zhang J."/>
            <person name="Lin C."/>
            <person name="Li X."/>
            <person name="Xing L."/>
            <person name="Huo D."/>
            <person name="Sun M."/>
            <person name="Wang L."/>
            <person name="Mercier A."/>
            <person name="Li F."/>
            <person name="Yang H."/>
            <person name="Xiang J."/>
        </authorList>
    </citation>
    <scope>NUCLEOTIDE SEQUENCE [LARGE SCALE GENOMIC DNA]</scope>
    <source>
        <strain evidence="16">Shaxun</strain>
        <tissue evidence="16">Muscle</tissue>
    </source>
</reference>
<evidence type="ECO:0000256" key="2">
    <source>
        <dbReference type="ARBA" id="ARBA00004123"/>
    </source>
</evidence>
<dbReference type="InterPro" id="IPR006166">
    <property type="entry name" value="ERCC4_domain"/>
</dbReference>
<comment type="cofactor">
    <cofactor evidence="1">
        <name>Mg(2+)</name>
        <dbReference type="ChEBI" id="CHEBI:18420"/>
    </cofactor>
</comment>
<keyword evidence="9" id="KW-0460">Magnesium</keyword>
<dbReference type="PANTHER" id="PTHR21077">
    <property type="entry name" value="EME1 PROTEIN"/>
    <property type="match status" value="1"/>
</dbReference>
<evidence type="ECO:0000256" key="13">
    <source>
        <dbReference type="ARBA" id="ARBA00023254"/>
    </source>
</evidence>
<dbReference type="EMBL" id="MRZV01002326">
    <property type="protein sequence ID" value="PIK33988.1"/>
    <property type="molecule type" value="Genomic_DNA"/>
</dbReference>
<dbReference type="InterPro" id="IPR042530">
    <property type="entry name" value="EME1/EME2_C"/>
</dbReference>
<feature type="compositionally biased region" description="Polar residues" evidence="14">
    <location>
        <begin position="261"/>
        <end position="290"/>
    </location>
</feature>
<proteinExistence type="inferred from homology"/>
<sequence>MESQVQEVLAICPNVSVEVIKRDLLITDSVSSTVNRILDGVVELSNEDSHFSAPKHCSTTGLSSSPGKIKIVQSSSVFCSGYSSDSSDDDRLLPSISLNTKVKRTIPSDQSHVIPTEGEGHEDIVDLISCEDFADDANGIKISESGVTTRELKPDGTKVNSDSVDNKSNVLKISESSSPLERTGSKLISEDDILGNNSRIFLPVSNEAETLDLTNSDSSDADENQTKLKNSRIAISSSDESNYAESDGEIVKVNFDANPAPLTNQTVEDNEAANSASLENRAESSINYQASKPKMIEVSSSDDSEDELPLWKRVQRKKDQSLPANVDAFRDGALSKNEKVSKTGINLCPENSKLNNHSNPDRSSFSSDGKVSNVTSLPSAVVESESSQSSVTSKGEKRKMRSLEEIQSAKEQALQRRTERERQRELQNRKREEKQKEMEHRKALREAHKALRPEECMKSGPASFGKQVWVSYLRKLQDLECKVAILEQPIEGAISWSRQQNELNLGHDIQLGNLTKTVVEEETLVITRMDQFVHFLHATTQERLGGIVDGETLDMHTRRCMQTLGGKSMTYIVSGVQQYFRNSKNRHQRNFRSAVLGSEDNNKKTKRGKKKANLDNLPDVSRVQMEEALVDLQLQIGCNVRFCETPDAVSDFIAMFTKAVAEKPFKKQRDKATFSFHVNSEWAGGAKVAKNGSGLIKVWKQQLQQFRNVSPEMATAVINQYPSPQLLLQGYRRCSSTKEAEMLLQDIVIRRGEGVLATSRRIGPELSRRVYKQMTSRDGTLLL</sequence>
<dbReference type="OrthoDB" id="343092at2759"/>
<dbReference type="STRING" id="307972.A0A2G8JE14"/>
<keyword evidence="6 16" id="KW-0255">Endonuclease</keyword>
<comment type="caution">
    <text evidence="16">The sequence shown here is derived from an EMBL/GenBank/DDBJ whole genome shotgun (WGS) entry which is preliminary data.</text>
</comment>
<keyword evidence="10" id="KW-0233">DNA recombination</keyword>
<keyword evidence="13" id="KW-0469">Meiosis</keyword>
<dbReference type="GO" id="GO:0031297">
    <property type="term" value="P:replication fork processing"/>
    <property type="evidence" value="ECO:0007669"/>
    <property type="project" value="TreeGrafter"/>
</dbReference>
<dbReference type="Pfam" id="PF21292">
    <property type="entry name" value="EME1-MUS81_C"/>
    <property type="match status" value="1"/>
</dbReference>
<dbReference type="AlphaFoldDB" id="A0A2G8JE14"/>
<keyword evidence="12" id="KW-0539">Nucleus</keyword>
<evidence type="ECO:0000256" key="1">
    <source>
        <dbReference type="ARBA" id="ARBA00001946"/>
    </source>
</evidence>